<accession>A0A0F8ZYD4</accession>
<gene>
    <name evidence="1" type="ORF">LCGC14_2978560</name>
</gene>
<proteinExistence type="predicted"/>
<comment type="caution">
    <text evidence="1">The sequence shown here is derived from an EMBL/GenBank/DDBJ whole genome shotgun (WGS) entry which is preliminary data.</text>
</comment>
<dbReference type="EMBL" id="LAZR01060769">
    <property type="protein sequence ID" value="KKK64996.1"/>
    <property type="molecule type" value="Genomic_DNA"/>
</dbReference>
<dbReference type="AlphaFoldDB" id="A0A0F8ZYD4"/>
<feature type="non-terminal residue" evidence="1">
    <location>
        <position position="33"/>
    </location>
</feature>
<name>A0A0F8ZYD4_9ZZZZ</name>
<reference evidence="1" key="1">
    <citation type="journal article" date="2015" name="Nature">
        <title>Complex archaea that bridge the gap between prokaryotes and eukaryotes.</title>
        <authorList>
            <person name="Spang A."/>
            <person name="Saw J.H."/>
            <person name="Jorgensen S.L."/>
            <person name="Zaremba-Niedzwiedzka K."/>
            <person name="Martijn J."/>
            <person name="Lind A.E."/>
            <person name="van Eijk R."/>
            <person name="Schleper C."/>
            <person name="Guy L."/>
            <person name="Ettema T.J."/>
        </authorList>
    </citation>
    <scope>NUCLEOTIDE SEQUENCE</scope>
</reference>
<organism evidence="1">
    <name type="scientific">marine sediment metagenome</name>
    <dbReference type="NCBI Taxonomy" id="412755"/>
    <lineage>
        <taxon>unclassified sequences</taxon>
        <taxon>metagenomes</taxon>
        <taxon>ecological metagenomes</taxon>
    </lineage>
</organism>
<sequence length="33" mass="3958">MSYRCIKCGKPAEAPHCRECFDERIRELYPKVK</sequence>
<protein>
    <submittedName>
        <fullName evidence="1">Uncharacterized protein</fullName>
    </submittedName>
</protein>
<evidence type="ECO:0000313" key="1">
    <source>
        <dbReference type="EMBL" id="KKK64996.1"/>
    </source>
</evidence>